<reference evidence="3" key="1">
    <citation type="journal article" date="2023" name="Genome Biol. Evol.">
        <title>Long-read-based Genome Assembly of Drosophila gunungcola Reveals Fewer Chemosensory Genes in Flower-breeding Species.</title>
        <authorList>
            <person name="Negi A."/>
            <person name="Liao B.Y."/>
            <person name="Yeh S.D."/>
        </authorList>
    </citation>
    <scope>NUCLEOTIDE SEQUENCE</scope>
    <source>
        <strain evidence="3">Sukarami</strain>
    </source>
</reference>
<sequence>MMTNFLIMTVFLASLCLGIGQIQGASIVCGSAETKSLEDSEAATTPSPSEVNKFVHSLQCTLEKAKPWIANIEKEAKILEEKARDVTRSLFQRINMLVNVLALPSNSEKDKNKNKDKEPEDVQSSTEGSSTSEASSSSSSSSASSKNDLKEELLTTTSQPIHMDWLEDQANEVDYIPEKSQ</sequence>
<evidence type="ECO:0000313" key="3">
    <source>
        <dbReference type="EMBL" id="KAI8033777.1"/>
    </source>
</evidence>
<accession>A0A9P9YB95</accession>
<protein>
    <submittedName>
        <fullName evidence="3">Uncharacterized protein</fullName>
    </submittedName>
</protein>
<evidence type="ECO:0000256" key="2">
    <source>
        <dbReference type="SAM" id="SignalP"/>
    </source>
</evidence>
<name>A0A9P9YB95_9MUSC</name>
<evidence type="ECO:0000313" key="4">
    <source>
        <dbReference type="Proteomes" id="UP001059596"/>
    </source>
</evidence>
<keyword evidence="2" id="KW-0732">Signal</keyword>
<dbReference type="EMBL" id="JAMKOV010000104">
    <property type="protein sequence ID" value="KAI8033777.1"/>
    <property type="molecule type" value="Genomic_DNA"/>
</dbReference>
<feature type="signal peptide" evidence="2">
    <location>
        <begin position="1"/>
        <end position="24"/>
    </location>
</feature>
<comment type="caution">
    <text evidence="3">The sequence shown here is derived from an EMBL/GenBank/DDBJ whole genome shotgun (WGS) entry which is preliminary data.</text>
</comment>
<gene>
    <name evidence="3" type="ORF">M5D96_013473</name>
</gene>
<dbReference type="OrthoDB" id="8063088at2759"/>
<feature type="region of interest" description="Disordered" evidence="1">
    <location>
        <begin position="106"/>
        <end position="166"/>
    </location>
</feature>
<feature type="compositionally biased region" description="Basic and acidic residues" evidence="1">
    <location>
        <begin position="107"/>
        <end position="120"/>
    </location>
</feature>
<dbReference type="Proteomes" id="UP001059596">
    <property type="component" value="Unassembled WGS sequence"/>
</dbReference>
<organism evidence="3 4">
    <name type="scientific">Drosophila gunungcola</name>
    <name type="common">fruit fly</name>
    <dbReference type="NCBI Taxonomy" id="103775"/>
    <lineage>
        <taxon>Eukaryota</taxon>
        <taxon>Metazoa</taxon>
        <taxon>Ecdysozoa</taxon>
        <taxon>Arthropoda</taxon>
        <taxon>Hexapoda</taxon>
        <taxon>Insecta</taxon>
        <taxon>Pterygota</taxon>
        <taxon>Neoptera</taxon>
        <taxon>Endopterygota</taxon>
        <taxon>Diptera</taxon>
        <taxon>Brachycera</taxon>
        <taxon>Muscomorpha</taxon>
        <taxon>Ephydroidea</taxon>
        <taxon>Drosophilidae</taxon>
        <taxon>Drosophila</taxon>
        <taxon>Sophophora</taxon>
    </lineage>
</organism>
<proteinExistence type="predicted"/>
<keyword evidence="4" id="KW-1185">Reference proteome</keyword>
<dbReference type="AlphaFoldDB" id="A0A9P9YB95"/>
<feature type="compositionally biased region" description="Low complexity" evidence="1">
    <location>
        <begin position="124"/>
        <end position="145"/>
    </location>
</feature>
<evidence type="ECO:0000256" key="1">
    <source>
        <dbReference type="SAM" id="MobiDB-lite"/>
    </source>
</evidence>
<feature type="chain" id="PRO_5040431862" evidence="2">
    <location>
        <begin position="25"/>
        <end position="181"/>
    </location>
</feature>